<feature type="compositionally biased region" description="Low complexity" evidence="1">
    <location>
        <begin position="89"/>
        <end position="125"/>
    </location>
</feature>
<feature type="region of interest" description="Disordered" evidence="1">
    <location>
        <begin position="86"/>
        <end position="131"/>
    </location>
</feature>
<dbReference type="STRING" id="6280.A0A0N4TB38"/>
<reference evidence="2 3" key="2">
    <citation type="submission" date="2018-11" db="EMBL/GenBank/DDBJ databases">
        <authorList>
            <consortium name="Pathogen Informatics"/>
        </authorList>
    </citation>
    <scope>NUCLEOTIDE SEQUENCE [LARGE SCALE GENOMIC DNA]</scope>
</reference>
<dbReference type="EMBL" id="UZAD01003712">
    <property type="protein sequence ID" value="VDN86575.1"/>
    <property type="molecule type" value="Genomic_DNA"/>
</dbReference>
<keyword evidence="3" id="KW-1185">Reference proteome</keyword>
<dbReference type="Proteomes" id="UP000278627">
    <property type="component" value="Unassembled WGS sequence"/>
</dbReference>
<reference evidence="4" key="1">
    <citation type="submission" date="2017-02" db="UniProtKB">
        <authorList>
            <consortium name="WormBaseParasite"/>
        </authorList>
    </citation>
    <scope>IDENTIFICATION</scope>
</reference>
<dbReference type="AlphaFoldDB" id="A0A0N4TB38"/>
<evidence type="ECO:0000256" key="1">
    <source>
        <dbReference type="SAM" id="MobiDB-lite"/>
    </source>
</evidence>
<evidence type="ECO:0000313" key="2">
    <source>
        <dbReference type="EMBL" id="VDN86575.1"/>
    </source>
</evidence>
<sequence length="131" mass="14454">MICSTDWTLRDPPIVLSLPPIPKKHKIKQNEIINENEMLCYQAEETFQSFNYPSFISSKLETITQMPISSSIYSQSIDGLIDAKINNPSTNQLSTTTTTTTTITTSAPSSSSSSSCDIHTMSTSSILQLTR</sequence>
<accession>A0A0N4TB38</accession>
<protein>
    <submittedName>
        <fullName evidence="2 4">Uncharacterized protein</fullName>
    </submittedName>
</protein>
<name>A0A0N4TB38_BRUPA</name>
<evidence type="ECO:0000313" key="4">
    <source>
        <dbReference type="WBParaSite" id="BPAG_0000542501-mRNA-1"/>
    </source>
</evidence>
<dbReference type="WBParaSite" id="BPAG_0000542501-mRNA-1">
    <property type="protein sequence ID" value="BPAG_0000542501-mRNA-1"/>
    <property type="gene ID" value="BPAG_0000542501"/>
</dbReference>
<proteinExistence type="predicted"/>
<gene>
    <name evidence="2" type="ORF">BPAG_LOCUS5389</name>
</gene>
<organism evidence="4">
    <name type="scientific">Brugia pahangi</name>
    <name type="common">Filarial nematode worm</name>
    <dbReference type="NCBI Taxonomy" id="6280"/>
    <lineage>
        <taxon>Eukaryota</taxon>
        <taxon>Metazoa</taxon>
        <taxon>Ecdysozoa</taxon>
        <taxon>Nematoda</taxon>
        <taxon>Chromadorea</taxon>
        <taxon>Rhabditida</taxon>
        <taxon>Spirurina</taxon>
        <taxon>Spiruromorpha</taxon>
        <taxon>Filarioidea</taxon>
        <taxon>Onchocercidae</taxon>
        <taxon>Brugia</taxon>
    </lineage>
</organism>
<evidence type="ECO:0000313" key="3">
    <source>
        <dbReference type="Proteomes" id="UP000278627"/>
    </source>
</evidence>